<evidence type="ECO:0000313" key="2">
    <source>
        <dbReference type="Proteomes" id="UP000193978"/>
    </source>
</evidence>
<accession>A0A1W6MYD1</accession>
<gene>
    <name evidence="1" type="ORF">B1812_17635</name>
</gene>
<evidence type="ECO:0000313" key="1">
    <source>
        <dbReference type="EMBL" id="ARN82607.1"/>
    </source>
</evidence>
<dbReference type="AlphaFoldDB" id="A0A1W6MYD1"/>
<dbReference type="KEGG" id="mbry:B1812_17635"/>
<dbReference type="EMBL" id="CP019948">
    <property type="protein sequence ID" value="ARN82607.1"/>
    <property type="molecule type" value="Genomic_DNA"/>
</dbReference>
<reference evidence="1 2" key="1">
    <citation type="submission" date="2017-02" db="EMBL/GenBank/DDBJ databases">
        <authorList>
            <person name="Peterson S.W."/>
        </authorList>
    </citation>
    <scope>NUCLEOTIDE SEQUENCE [LARGE SCALE GENOMIC DNA]</scope>
    <source>
        <strain evidence="1 2">S285</strain>
    </source>
</reference>
<proteinExistence type="predicted"/>
<organism evidence="1 2">
    <name type="scientific">Methylocystis bryophila</name>
    <dbReference type="NCBI Taxonomy" id="655015"/>
    <lineage>
        <taxon>Bacteria</taxon>
        <taxon>Pseudomonadati</taxon>
        <taxon>Pseudomonadota</taxon>
        <taxon>Alphaproteobacteria</taxon>
        <taxon>Hyphomicrobiales</taxon>
        <taxon>Methylocystaceae</taxon>
        <taxon>Methylocystis</taxon>
    </lineage>
</organism>
<sequence length="158" mass="18089">MFLELYIGLMNFLMRERSSADRAQPPLWTLVSGRSHDNTGAKIAAIWGDFLQKRLELWRYKPLVIMTLYIGKSTGLSSIEVELGCFACVGKSPRTARKDMPSVGPLLFWSEADPEPRVHVVRLQQRCVDKLESGVDLIRRADEVEFPFRHICPHFDGR</sequence>
<name>A0A1W6MYD1_9HYPH</name>
<protein>
    <submittedName>
        <fullName evidence="1">Uncharacterized protein</fullName>
    </submittedName>
</protein>
<dbReference type="Proteomes" id="UP000193978">
    <property type="component" value="Chromosome"/>
</dbReference>
<keyword evidence="2" id="KW-1185">Reference proteome</keyword>